<comment type="caution">
    <text evidence="1">The sequence shown here is derived from an EMBL/GenBank/DDBJ whole genome shotgun (WGS) entry which is preliminary data.</text>
</comment>
<dbReference type="EMBL" id="CAMGYJ010000002">
    <property type="protein sequence ID" value="CAI0384104.1"/>
    <property type="molecule type" value="Genomic_DNA"/>
</dbReference>
<gene>
    <name evidence="1" type="ORF">LITE_LOCUS4288</name>
</gene>
<reference evidence="1" key="1">
    <citation type="submission" date="2022-08" db="EMBL/GenBank/DDBJ databases">
        <authorList>
            <person name="Gutierrez-Valencia J."/>
        </authorList>
    </citation>
    <scope>NUCLEOTIDE SEQUENCE</scope>
</reference>
<proteinExistence type="predicted"/>
<dbReference type="Proteomes" id="UP001154282">
    <property type="component" value="Unassembled WGS sequence"/>
</dbReference>
<dbReference type="AlphaFoldDB" id="A0AAV0HFS9"/>
<evidence type="ECO:0000313" key="2">
    <source>
        <dbReference type="Proteomes" id="UP001154282"/>
    </source>
</evidence>
<keyword evidence="2" id="KW-1185">Reference proteome</keyword>
<name>A0AAV0HFS9_9ROSI</name>
<accession>A0AAV0HFS9</accession>
<dbReference type="PANTHER" id="PTHR34574">
    <property type="entry name" value="CALCIUM-BINDING EF-HAND FAMILY PROTEIN-RELATED"/>
    <property type="match status" value="1"/>
</dbReference>
<evidence type="ECO:0000313" key="1">
    <source>
        <dbReference type="EMBL" id="CAI0384104.1"/>
    </source>
</evidence>
<organism evidence="1 2">
    <name type="scientific">Linum tenue</name>
    <dbReference type="NCBI Taxonomy" id="586396"/>
    <lineage>
        <taxon>Eukaryota</taxon>
        <taxon>Viridiplantae</taxon>
        <taxon>Streptophyta</taxon>
        <taxon>Embryophyta</taxon>
        <taxon>Tracheophyta</taxon>
        <taxon>Spermatophyta</taxon>
        <taxon>Magnoliopsida</taxon>
        <taxon>eudicotyledons</taxon>
        <taxon>Gunneridae</taxon>
        <taxon>Pentapetalae</taxon>
        <taxon>rosids</taxon>
        <taxon>fabids</taxon>
        <taxon>Malpighiales</taxon>
        <taxon>Linaceae</taxon>
        <taxon>Linum</taxon>
    </lineage>
</organism>
<evidence type="ECO:0008006" key="3">
    <source>
        <dbReference type="Google" id="ProtNLM"/>
    </source>
</evidence>
<feature type="non-terminal residue" evidence="1">
    <location>
        <position position="1"/>
    </location>
</feature>
<sequence length="362" mass="39588">LVGKEDQFHPISEVSLSHFSPPSKNLSKVSPSLRPFLTMSDGGMTVLDGTHLRSLRLSIPDSAAALTGAQVLDLAESAASNSLFDLPLPPALKSAALSRLNVDDPAAFRSQELTREGATAKLDEYLAAIADELRENPMVISILDGSTLRVFLEDEDDFAMLAENLFTDLDSEDKGKIKKIEIRNALLRMGVETGIPPFEDFPVVNDILKKHGVEEEGELGQSQFAELLQPILQEVADALLKRNVVVVHNTQILNGSKLRKLLADEEQLNTILAKVIDEKLKAGDNLNSKEMITSFLDKHAKEVGLPSSEANEAVTLVYDAVFAEVGDSKFAADEDDKLRELVKEVLEKLAEQLEASPMYSDI</sequence>
<protein>
    <recommendedName>
        <fullName evidence="3">EF-hand domain-containing protein</fullName>
    </recommendedName>
</protein>
<dbReference type="PANTHER" id="PTHR34574:SF3">
    <property type="entry name" value="CALCIUM-BINDING EF HAND FAMILY PROTEIN"/>
    <property type="match status" value="1"/>
</dbReference>